<organism evidence="2 3">
    <name type="scientific">Nocardioides daeguensis</name>
    <dbReference type="NCBI Taxonomy" id="908359"/>
    <lineage>
        <taxon>Bacteria</taxon>
        <taxon>Bacillati</taxon>
        <taxon>Actinomycetota</taxon>
        <taxon>Actinomycetes</taxon>
        <taxon>Propionibacteriales</taxon>
        <taxon>Nocardioidaceae</taxon>
        <taxon>Nocardioides</taxon>
    </lineage>
</organism>
<feature type="compositionally biased region" description="Basic and acidic residues" evidence="1">
    <location>
        <begin position="39"/>
        <end position="53"/>
    </location>
</feature>
<protein>
    <recommendedName>
        <fullName evidence="4">DUF2742 domain-containing protein</fullName>
    </recommendedName>
</protein>
<accession>A0ABP6VHP8</accession>
<gene>
    <name evidence="2" type="ORF">GCM10022263_22110</name>
</gene>
<dbReference type="Proteomes" id="UP001500301">
    <property type="component" value="Unassembled WGS sequence"/>
</dbReference>
<evidence type="ECO:0008006" key="4">
    <source>
        <dbReference type="Google" id="ProtNLM"/>
    </source>
</evidence>
<dbReference type="EMBL" id="BAABBB010000009">
    <property type="protein sequence ID" value="GAA3533309.1"/>
    <property type="molecule type" value="Genomic_DNA"/>
</dbReference>
<evidence type="ECO:0000313" key="3">
    <source>
        <dbReference type="Proteomes" id="UP001500301"/>
    </source>
</evidence>
<name>A0ABP6VHP8_9ACTN</name>
<reference evidence="3" key="1">
    <citation type="journal article" date="2019" name="Int. J. Syst. Evol. Microbiol.">
        <title>The Global Catalogue of Microorganisms (GCM) 10K type strain sequencing project: providing services to taxonomists for standard genome sequencing and annotation.</title>
        <authorList>
            <consortium name="The Broad Institute Genomics Platform"/>
            <consortium name="The Broad Institute Genome Sequencing Center for Infectious Disease"/>
            <person name="Wu L."/>
            <person name="Ma J."/>
        </authorList>
    </citation>
    <scope>NUCLEOTIDE SEQUENCE [LARGE SCALE GENOMIC DNA]</scope>
    <source>
        <strain evidence="3">JCM 17460</strain>
    </source>
</reference>
<evidence type="ECO:0000313" key="2">
    <source>
        <dbReference type="EMBL" id="GAA3533309.1"/>
    </source>
</evidence>
<proteinExistence type="predicted"/>
<feature type="region of interest" description="Disordered" evidence="1">
    <location>
        <begin position="34"/>
        <end position="53"/>
    </location>
</feature>
<sequence>MNRNEATANAASWLVDGMAEVSAPVVRSREPIPQLARPGADRPGVEAEQERRGCPSWCVTTAAEHAEDDPGTWLHEGPRFGLLRTWWLEGAAAEPAFSATVADEATGCGAELSADDLRQLATDALDAAMWLDRQARSTPSEHGVSVVELVRRAHEGSTRSA</sequence>
<evidence type="ECO:0000256" key="1">
    <source>
        <dbReference type="SAM" id="MobiDB-lite"/>
    </source>
</evidence>
<comment type="caution">
    <text evidence="2">The sequence shown here is derived from an EMBL/GenBank/DDBJ whole genome shotgun (WGS) entry which is preliminary data.</text>
</comment>
<keyword evidence="3" id="KW-1185">Reference proteome</keyword>